<organism evidence="8 9">
    <name type="scientific">Eiseniibacteriota bacterium</name>
    <dbReference type="NCBI Taxonomy" id="2212470"/>
    <lineage>
        <taxon>Bacteria</taxon>
        <taxon>Candidatus Eiseniibacteriota</taxon>
    </lineage>
</organism>
<keyword evidence="1" id="KW-1003">Cell membrane</keyword>
<reference evidence="8 9" key="1">
    <citation type="submission" date="2020-03" db="EMBL/GenBank/DDBJ databases">
        <title>Metabolic flexibility allows generalist bacteria to become dominant in a frequently disturbed ecosystem.</title>
        <authorList>
            <person name="Chen Y.-J."/>
            <person name="Leung P.M."/>
            <person name="Bay S.K."/>
            <person name="Hugenholtz P."/>
            <person name="Kessler A.J."/>
            <person name="Shelley G."/>
            <person name="Waite D.W."/>
            <person name="Cook P.L."/>
            <person name="Greening C."/>
        </authorList>
    </citation>
    <scope>NUCLEOTIDE SEQUENCE [LARGE SCALE GENOMIC DNA]</scope>
    <source>
        <strain evidence="8">SS_bin_28</strain>
    </source>
</reference>
<evidence type="ECO:0000313" key="9">
    <source>
        <dbReference type="Proteomes" id="UP000547674"/>
    </source>
</evidence>
<dbReference type="Pfam" id="PF06305">
    <property type="entry name" value="LapA_dom"/>
    <property type="match status" value="1"/>
</dbReference>
<dbReference type="Proteomes" id="UP000547674">
    <property type="component" value="Unassembled WGS sequence"/>
</dbReference>
<evidence type="ECO:0000259" key="7">
    <source>
        <dbReference type="Pfam" id="PF06305"/>
    </source>
</evidence>
<feature type="coiled-coil region" evidence="5">
    <location>
        <begin position="68"/>
        <end position="95"/>
    </location>
</feature>
<feature type="transmembrane region" description="Helical" evidence="6">
    <location>
        <begin position="47"/>
        <end position="71"/>
    </location>
</feature>
<dbReference type="EMBL" id="JABDJR010000421">
    <property type="protein sequence ID" value="NNF07177.1"/>
    <property type="molecule type" value="Genomic_DNA"/>
</dbReference>
<feature type="domain" description="Lipopolysaccharide assembly protein A" evidence="7">
    <location>
        <begin position="27"/>
        <end position="89"/>
    </location>
</feature>
<keyword evidence="4 6" id="KW-0472">Membrane</keyword>
<comment type="caution">
    <text evidence="8">The sequence shown here is derived from an EMBL/GenBank/DDBJ whole genome shotgun (WGS) entry which is preliminary data.</text>
</comment>
<sequence>MWFLKAFLGILVLAGLLFFASLNLNQRVSIYLMNPDVPTFESVPMTWALLVAFGLGILIWFFASMFQVISAKSEAAGLRRKNRQLNQELTNLRNMTVRDLDASNLLDDPTPELETPEP</sequence>
<accession>A0A7Y2H2W9</accession>
<evidence type="ECO:0000256" key="6">
    <source>
        <dbReference type="SAM" id="Phobius"/>
    </source>
</evidence>
<evidence type="ECO:0000256" key="1">
    <source>
        <dbReference type="ARBA" id="ARBA00022475"/>
    </source>
</evidence>
<gene>
    <name evidence="8" type="ORF">HKN21_10485</name>
</gene>
<evidence type="ECO:0000313" key="8">
    <source>
        <dbReference type="EMBL" id="NNF07177.1"/>
    </source>
</evidence>
<evidence type="ECO:0000256" key="2">
    <source>
        <dbReference type="ARBA" id="ARBA00022692"/>
    </source>
</evidence>
<dbReference type="InterPro" id="IPR010445">
    <property type="entry name" value="LapA_dom"/>
</dbReference>
<protein>
    <submittedName>
        <fullName evidence="8">LapA family protein</fullName>
    </submittedName>
</protein>
<keyword evidence="3 6" id="KW-1133">Transmembrane helix</keyword>
<dbReference type="AlphaFoldDB" id="A0A7Y2H2W9"/>
<keyword evidence="5" id="KW-0175">Coiled coil</keyword>
<name>A0A7Y2H2W9_UNCEI</name>
<dbReference type="GO" id="GO:0005886">
    <property type="term" value="C:plasma membrane"/>
    <property type="evidence" value="ECO:0007669"/>
    <property type="project" value="InterPro"/>
</dbReference>
<evidence type="ECO:0000256" key="3">
    <source>
        <dbReference type="ARBA" id="ARBA00022989"/>
    </source>
</evidence>
<evidence type="ECO:0000256" key="4">
    <source>
        <dbReference type="ARBA" id="ARBA00023136"/>
    </source>
</evidence>
<evidence type="ECO:0000256" key="5">
    <source>
        <dbReference type="SAM" id="Coils"/>
    </source>
</evidence>
<proteinExistence type="predicted"/>
<keyword evidence="2 6" id="KW-0812">Transmembrane</keyword>